<dbReference type="AlphaFoldDB" id="A0A2P7S427"/>
<dbReference type="PANTHER" id="PTHR40254">
    <property type="entry name" value="BLR0577 PROTEIN"/>
    <property type="match status" value="1"/>
</dbReference>
<accession>A0A2P7S427</accession>
<comment type="caution">
    <text evidence="2">The sequence shown here is derived from an EMBL/GenBank/DDBJ whole genome shotgun (WGS) entry which is preliminary data.</text>
</comment>
<protein>
    <submittedName>
        <fullName evidence="2">Hydroxyacylglutathione hydrolase</fullName>
    </submittedName>
</protein>
<dbReference type="InterPro" id="IPR052189">
    <property type="entry name" value="L-asp_N-monooxygenase_NS-form"/>
</dbReference>
<keyword evidence="3" id="KW-1185">Reference proteome</keyword>
<dbReference type="SUPFAM" id="SSF51905">
    <property type="entry name" value="FAD/NAD(P)-binding domain"/>
    <property type="match status" value="1"/>
</dbReference>
<dbReference type="PANTHER" id="PTHR40254:SF1">
    <property type="entry name" value="BLR0577 PROTEIN"/>
    <property type="match status" value="1"/>
</dbReference>
<evidence type="ECO:0000313" key="3">
    <source>
        <dbReference type="Proteomes" id="UP000241229"/>
    </source>
</evidence>
<dbReference type="Pfam" id="PF13454">
    <property type="entry name" value="NAD_binding_9"/>
    <property type="match status" value="1"/>
</dbReference>
<organism evidence="2 3">
    <name type="scientific">Kumtagia ephedrae</name>
    <dbReference type="NCBI Taxonomy" id="2116701"/>
    <lineage>
        <taxon>Bacteria</taxon>
        <taxon>Pseudomonadati</taxon>
        <taxon>Pseudomonadota</taxon>
        <taxon>Alphaproteobacteria</taxon>
        <taxon>Hyphomicrobiales</taxon>
        <taxon>Phyllobacteriaceae</taxon>
        <taxon>Kumtagia</taxon>
    </lineage>
</organism>
<feature type="domain" description="FAD-dependent urate hydroxylase HpyO/Asp monooxygenase CreE-like FAD/NAD(P)-binding" evidence="1">
    <location>
        <begin position="11"/>
        <end position="163"/>
    </location>
</feature>
<keyword evidence="2" id="KW-0378">Hydrolase</keyword>
<evidence type="ECO:0000313" key="2">
    <source>
        <dbReference type="EMBL" id="PSJ57236.1"/>
    </source>
</evidence>
<evidence type="ECO:0000259" key="1">
    <source>
        <dbReference type="Pfam" id="PF13454"/>
    </source>
</evidence>
<reference evidence="2 3" key="1">
    <citation type="submission" date="2018-03" db="EMBL/GenBank/DDBJ databases">
        <title>The draft genome of Mesorhizobium sp. 6GN-30.</title>
        <authorList>
            <person name="Liu L."/>
            <person name="Li L."/>
            <person name="Wang T."/>
            <person name="Zhang X."/>
            <person name="Liang L."/>
        </authorList>
    </citation>
    <scope>NUCLEOTIDE SEQUENCE [LARGE SCALE GENOMIC DNA]</scope>
    <source>
        <strain evidence="2 3">6GN30</strain>
    </source>
</reference>
<sequence length="471" mass="49679">MAPAEQVPTVVIVGGGYTGAAVAFHLARAFAVGAPRVLVVEPRGRLGGGLAYSTHDPVHRINVPAGRMSLFSDAPSHFADWLAATHALADDPEAITGEGLAYPRRHVFGRYVAEQLDPLLASGAIAHVRDEVVSIDERPGRFQLTLAHGADISADILVLATSHPAPAVPRPLRQLAGLPGFVADIHGSCGLGSIAPDDRVLLIGNGLTAADAIASLDSAGHRGRILALSRRGLRSRGHAVTPAEPRGDFSSLPARTALALLRRIRREVAAAAGEGITWHAVFDALREQAPAIWSALAQAERARLVRHLRVFWDVHRYRAAPQVVAVADRRIADGTLTVAAGRLLSAERHGMGFEIGYRLRGAPSAEHQRFDCIAVTTGPDHGTVTDSNPAIASLAARGNVRVDALRLGLDVSGSARAIDRHGRELPNLFVAGPLARATVGELMGLPQVTRHAERVAAEVARMAAASVRRAG</sequence>
<name>A0A2P7S427_9HYPH</name>
<dbReference type="GO" id="GO:0016787">
    <property type="term" value="F:hydrolase activity"/>
    <property type="evidence" value="ECO:0007669"/>
    <property type="project" value="UniProtKB-KW"/>
</dbReference>
<dbReference type="RefSeq" id="WP_106773696.1">
    <property type="nucleotide sequence ID" value="NZ_PXYK01000018.1"/>
</dbReference>
<dbReference type="InterPro" id="IPR036188">
    <property type="entry name" value="FAD/NAD-bd_sf"/>
</dbReference>
<dbReference type="InterPro" id="IPR038732">
    <property type="entry name" value="HpyO/CreE_NAD-binding"/>
</dbReference>
<dbReference type="Gene3D" id="3.50.50.60">
    <property type="entry name" value="FAD/NAD(P)-binding domain"/>
    <property type="match status" value="2"/>
</dbReference>
<dbReference type="EMBL" id="PXYK01000018">
    <property type="protein sequence ID" value="PSJ57236.1"/>
    <property type="molecule type" value="Genomic_DNA"/>
</dbReference>
<gene>
    <name evidence="2" type="ORF">C7I84_18495</name>
</gene>
<dbReference type="OrthoDB" id="101972at2"/>
<dbReference type="Proteomes" id="UP000241229">
    <property type="component" value="Unassembled WGS sequence"/>
</dbReference>
<proteinExistence type="predicted"/>